<comment type="caution">
    <text evidence="2">The sequence shown here is derived from an EMBL/GenBank/DDBJ whole genome shotgun (WGS) entry which is preliminary data.</text>
</comment>
<organism evidence="2 3">
    <name type="scientific">Caerostris darwini</name>
    <dbReference type="NCBI Taxonomy" id="1538125"/>
    <lineage>
        <taxon>Eukaryota</taxon>
        <taxon>Metazoa</taxon>
        <taxon>Ecdysozoa</taxon>
        <taxon>Arthropoda</taxon>
        <taxon>Chelicerata</taxon>
        <taxon>Arachnida</taxon>
        <taxon>Araneae</taxon>
        <taxon>Araneomorphae</taxon>
        <taxon>Entelegynae</taxon>
        <taxon>Araneoidea</taxon>
        <taxon>Araneidae</taxon>
        <taxon>Caerostris</taxon>
    </lineage>
</organism>
<keyword evidence="3" id="KW-1185">Reference proteome</keyword>
<sequence length="99" mass="11330">MPEKVILHNILKPSLIPLSLELRILSLLDSLLCSPGLPKVSSLKVLLSSYYILENEIFRSRRSRRLRTCCCSAKDEAPGFLPPRRRGADRRAHQHQLQL</sequence>
<feature type="compositionally biased region" description="Basic residues" evidence="1">
    <location>
        <begin position="83"/>
        <end position="99"/>
    </location>
</feature>
<reference evidence="2 3" key="1">
    <citation type="submission" date="2021-06" db="EMBL/GenBank/DDBJ databases">
        <title>Caerostris darwini draft genome.</title>
        <authorList>
            <person name="Kono N."/>
            <person name="Arakawa K."/>
        </authorList>
    </citation>
    <scope>NUCLEOTIDE SEQUENCE [LARGE SCALE GENOMIC DNA]</scope>
</reference>
<accession>A0AAV4Q0L4</accession>
<dbReference type="Proteomes" id="UP001054837">
    <property type="component" value="Unassembled WGS sequence"/>
</dbReference>
<protein>
    <submittedName>
        <fullName evidence="2">Uncharacterized protein</fullName>
    </submittedName>
</protein>
<proteinExistence type="predicted"/>
<name>A0AAV4Q0L4_9ARAC</name>
<feature type="region of interest" description="Disordered" evidence="1">
    <location>
        <begin position="77"/>
        <end position="99"/>
    </location>
</feature>
<dbReference type="EMBL" id="BPLQ01003632">
    <property type="protein sequence ID" value="GIY01994.1"/>
    <property type="molecule type" value="Genomic_DNA"/>
</dbReference>
<gene>
    <name evidence="2" type="ORF">CDAR_298151</name>
</gene>
<dbReference type="AlphaFoldDB" id="A0AAV4Q0L4"/>
<evidence type="ECO:0000313" key="3">
    <source>
        <dbReference type="Proteomes" id="UP001054837"/>
    </source>
</evidence>
<evidence type="ECO:0000256" key="1">
    <source>
        <dbReference type="SAM" id="MobiDB-lite"/>
    </source>
</evidence>
<evidence type="ECO:0000313" key="2">
    <source>
        <dbReference type="EMBL" id="GIY01994.1"/>
    </source>
</evidence>